<evidence type="ECO:0000256" key="1">
    <source>
        <dbReference type="ARBA" id="ARBA00012513"/>
    </source>
</evidence>
<dbReference type="PANTHER" id="PTHR43289:SF6">
    <property type="entry name" value="SERINE_THREONINE-PROTEIN KINASE NEKL-3"/>
    <property type="match status" value="1"/>
</dbReference>
<dbReference type="Gene3D" id="3.30.200.20">
    <property type="entry name" value="Phosphorylase Kinase, domain 1"/>
    <property type="match status" value="1"/>
</dbReference>
<dbReference type="AlphaFoldDB" id="A0A840P6F5"/>
<evidence type="ECO:0000256" key="8">
    <source>
        <dbReference type="SAM" id="Phobius"/>
    </source>
</evidence>
<feature type="domain" description="Protein kinase" evidence="9">
    <location>
        <begin position="14"/>
        <end position="243"/>
    </location>
</feature>
<dbReference type="GO" id="GO:0005524">
    <property type="term" value="F:ATP binding"/>
    <property type="evidence" value="ECO:0007669"/>
    <property type="project" value="UniProtKB-KW"/>
</dbReference>
<keyword evidence="4" id="KW-0547">Nucleotide-binding</keyword>
<dbReference type="PROSITE" id="PS50011">
    <property type="entry name" value="PROTEIN_KINASE_DOM"/>
    <property type="match status" value="1"/>
</dbReference>
<keyword evidence="8" id="KW-1133">Transmembrane helix</keyword>
<keyword evidence="5 10" id="KW-0418">Kinase</keyword>
<evidence type="ECO:0000256" key="7">
    <source>
        <dbReference type="SAM" id="MobiDB-lite"/>
    </source>
</evidence>
<keyword evidence="8" id="KW-0812">Transmembrane</keyword>
<dbReference type="EMBL" id="JACHGN010000009">
    <property type="protein sequence ID" value="MBB5134912.1"/>
    <property type="molecule type" value="Genomic_DNA"/>
</dbReference>
<comment type="caution">
    <text evidence="10">The sequence shown here is derived from an EMBL/GenBank/DDBJ whole genome shotgun (WGS) entry which is preliminary data.</text>
</comment>
<dbReference type="PANTHER" id="PTHR43289">
    <property type="entry name" value="MITOGEN-ACTIVATED PROTEIN KINASE KINASE KINASE 20-RELATED"/>
    <property type="match status" value="1"/>
</dbReference>
<evidence type="ECO:0000256" key="6">
    <source>
        <dbReference type="ARBA" id="ARBA00022840"/>
    </source>
</evidence>
<dbReference type="EC" id="2.7.11.1" evidence="1"/>
<gene>
    <name evidence="10" type="ORF">HNP84_004646</name>
</gene>
<feature type="compositionally biased region" description="Low complexity" evidence="7">
    <location>
        <begin position="275"/>
        <end position="295"/>
    </location>
</feature>
<organism evidence="10 11">
    <name type="scientific">Thermocatellispora tengchongensis</name>
    <dbReference type="NCBI Taxonomy" id="1073253"/>
    <lineage>
        <taxon>Bacteria</taxon>
        <taxon>Bacillati</taxon>
        <taxon>Actinomycetota</taxon>
        <taxon>Actinomycetes</taxon>
        <taxon>Streptosporangiales</taxon>
        <taxon>Streptosporangiaceae</taxon>
        <taxon>Thermocatellispora</taxon>
    </lineage>
</organism>
<dbReference type="Gene3D" id="1.10.510.10">
    <property type="entry name" value="Transferase(Phosphotransferase) domain 1"/>
    <property type="match status" value="1"/>
</dbReference>
<evidence type="ECO:0000256" key="3">
    <source>
        <dbReference type="ARBA" id="ARBA00022679"/>
    </source>
</evidence>
<accession>A0A840P6F5</accession>
<keyword evidence="11" id="KW-1185">Reference proteome</keyword>
<dbReference type="InterPro" id="IPR011009">
    <property type="entry name" value="Kinase-like_dom_sf"/>
</dbReference>
<feature type="transmembrane region" description="Helical" evidence="8">
    <location>
        <begin position="252"/>
        <end position="274"/>
    </location>
</feature>
<dbReference type="SMART" id="SM00220">
    <property type="entry name" value="S_TKc"/>
    <property type="match status" value="1"/>
</dbReference>
<keyword evidence="6" id="KW-0067">ATP-binding</keyword>
<dbReference type="GO" id="GO:0004674">
    <property type="term" value="F:protein serine/threonine kinase activity"/>
    <property type="evidence" value="ECO:0007669"/>
    <property type="project" value="UniProtKB-KW"/>
</dbReference>
<evidence type="ECO:0000256" key="4">
    <source>
        <dbReference type="ARBA" id="ARBA00022741"/>
    </source>
</evidence>
<reference evidence="10 11" key="1">
    <citation type="submission" date="2020-08" db="EMBL/GenBank/DDBJ databases">
        <title>Genomic Encyclopedia of Type Strains, Phase IV (KMG-IV): sequencing the most valuable type-strain genomes for metagenomic binning, comparative biology and taxonomic classification.</title>
        <authorList>
            <person name="Goeker M."/>
        </authorList>
    </citation>
    <scope>NUCLEOTIDE SEQUENCE [LARGE SCALE GENOMIC DNA]</scope>
    <source>
        <strain evidence="10 11">DSM 45615</strain>
    </source>
</reference>
<evidence type="ECO:0000256" key="2">
    <source>
        <dbReference type="ARBA" id="ARBA00022527"/>
    </source>
</evidence>
<dbReference type="SUPFAM" id="SSF56112">
    <property type="entry name" value="Protein kinase-like (PK-like)"/>
    <property type="match status" value="1"/>
</dbReference>
<dbReference type="Proteomes" id="UP000578449">
    <property type="component" value="Unassembled WGS sequence"/>
</dbReference>
<name>A0A840P6F5_9ACTN</name>
<keyword evidence="2 10" id="KW-0723">Serine/threonine-protein kinase</keyword>
<dbReference type="InterPro" id="IPR000719">
    <property type="entry name" value="Prot_kinase_dom"/>
</dbReference>
<feature type="region of interest" description="Disordered" evidence="7">
    <location>
        <begin position="275"/>
        <end position="316"/>
    </location>
</feature>
<dbReference type="RefSeq" id="WP_185051782.1">
    <property type="nucleotide sequence ID" value="NZ_BAABIX010000004.1"/>
</dbReference>
<sequence>MADPRGAHLLGGRYRLLERLGTAGSSWRARDELLHREVAVTEVPLPPPGPYREPVVRVVRAAAALRHAAVPTTHDVIAAGDRMWMVQELVEGPTLAQVLRTRGPQPHERVAAIGLRVLAALTHAHAHGAWHGALGPESVVLGAGDRIVVTGFGTGLFTGEPPSMAQELRDLGVVLYTALEGHAPGQQGRPVSMGGMPLSAPETAETPSGPLAPLLSGLLDDDPAHRPAPEAVAITLERLMPLPSRPRRRRRLALVTAGVTVVALAAAATVTAVLSRGSAEPAPSPTATTAARSTPPSAPPSSRPSPLPTAFATAPDPCKLITPEQAATLSLAAIPSPTSQGICHWGEADDNAPTNLKYTLNVQVVRYVPKFGDTAVERAEANFARWRAQDEKADETAAGVPLIKTVPPRDLPGLGDEAYTLEQTNGLTYLTQIVMRVANLNIAVQYQRQIPVDREGRARAGGHMAARYVLDALRSR</sequence>
<keyword evidence="8" id="KW-0472">Membrane</keyword>
<evidence type="ECO:0000313" key="11">
    <source>
        <dbReference type="Proteomes" id="UP000578449"/>
    </source>
</evidence>
<keyword evidence="3" id="KW-0808">Transferase</keyword>
<feature type="compositionally biased region" description="Pro residues" evidence="7">
    <location>
        <begin position="296"/>
        <end position="307"/>
    </location>
</feature>
<proteinExistence type="predicted"/>
<feature type="region of interest" description="Disordered" evidence="7">
    <location>
        <begin position="184"/>
        <end position="207"/>
    </location>
</feature>
<evidence type="ECO:0000259" key="9">
    <source>
        <dbReference type="PROSITE" id="PS50011"/>
    </source>
</evidence>
<protein>
    <recommendedName>
        <fullName evidence="1">non-specific serine/threonine protein kinase</fullName>
        <ecNumber evidence="1">2.7.11.1</ecNumber>
    </recommendedName>
</protein>
<evidence type="ECO:0000256" key="5">
    <source>
        <dbReference type="ARBA" id="ARBA00022777"/>
    </source>
</evidence>
<evidence type="ECO:0000313" key="10">
    <source>
        <dbReference type="EMBL" id="MBB5134912.1"/>
    </source>
</evidence>